<keyword evidence="1" id="KW-1133">Transmembrane helix</keyword>
<sequence>MVIYDERLSVPLRWWLAALAAVAGLTAALLPLSPLLAAAGGTILLLALAPAFGSYGGVRIRVCDGVLVAGPIVLRGEHVGAVEILDEAAAFAWRTRLAGPRARLLIRSYLPRAVRVEVAEPSLLCPYVYLSTRRPTALAAALTEARDHCTSPAAGSR</sequence>
<keyword evidence="1" id="KW-0812">Transmembrane</keyword>
<gene>
    <name evidence="2" type="ORF">ACFP3U_06650</name>
</gene>
<proteinExistence type="predicted"/>
<feature type="transmembrane region" description="Helical" evidence="1">
    <location>
        <begin position="36"/>
        <end position="55"/>
    </location>
</feature>
<dbReference type="Pfam" id="PF11292">
    <property type="entry name" value="DUF3093"/>
    <property type="match status" value="1"/>
</dbReference>
<name>A0ABW0WWJ4_9ACTN</name>
<accession>A0ABW0WWJ4</accession>
<dbReference type="InterPro" id="IPR021443">
    <property type="entry name" value="DUF3093"/>
</dbReference>
<keyword evidence="1" id="KW-0472">Membrane</keyword>
<reference evidence="3" key="1">
    <citation type="journal article" date="2019" name="Int. J. Syst. Evol. Microbiol.">
        <title>The Global Catalogue of Microorganisms (GCM) 10K type strain sequencing project: providing services to taxonomists for standard genome sequencing and annotation.</title>
        <authorList>
            <consortium name="The Broad Institute Genomics Platform"/>
            <consortium name="The Broad Institute Genome Sequencing Center for Infectious Disease"/>
            <person name="Wu L."/>
            <person name="Ma J."/>
        </authorList>
    </citation>
    <scope>NUCLEOTIDE SEQUENCE [LARGE SCALE GENOMIC DNA]</scope>
    <source>
        <strain evidence="3">CGMCC 4.1437</strain>
    </source>
</reference>
<dbReference type="Proteomes" id="UP001595975">
    <property type="component" value="Unassembled WGS sequence"/>
</dbReference>
<dbReference type="EMBL" id="JBHSOF010000005">
    <property type="protein sequence ID" value="MFC5662662.1"/>
    <property type="molecule type" value="Genomic_DNA"/>
</dbReference>
<evidence type="ECO:0000313" key="3">
    <source>
        <dbReference type="Proteomes" id="UP001595975"/>
    </source>
</evidence>
<comment type="caution">
    <text evidence="2">The sequence shown here is derived from an EMBL/GenBank/DDBJ whole genome shotgun (WGS) entry which is preliminary data.</text>
</comment>
<organism evidence="2 3">
    <name type="scientific">Kitasatospora misakiensis</name>
    <dbReference type="NCBI Taxonomy" id="67330"/>
    <lineage>
        <taxon>Bacteria</taxon>
        <taxon>Bacillati</taxon>
        <taxon>Actinomycetota</taxon>
        <taxon>Actinomycetes</taxon>
        <taxon>Kitasatosporales</taxon>
        <taxon>Streptomycetaceae</taxon>
        <taxon>Kitasatospora</taxon>
    </lineage>
</organism>
<feature type="transmembrane region" description="Helical" evidence="1">
    <location>
        <begin position="12"/>
        <end position="30"/>
    </location>
</feature>
<keyword evidence="3" id="KW-1185">Reference proteome</keyword>
<evidence type="ECO:0000256" key="1">
    <source>
        <dbReference type="SAM" id="Phobius"/>
    </source>
</evidence>
<evidence type="ECO:0000313" key="2">
    <source>
        <dbReference type="EMBL" id="MFC5662662.1"/>
    </source>
</evidence>
<protein>
    <submittedName>
        <fullName evidence="2">DUF3093 family protein</fullName>
    </submittedName>
</protein>
<dbReference type="RefSeq" id="WP_380224275.1">
    <property type="nucleotide sequence ID" value="NZ_JBHSOF010000005.1"/>
</dbReference>